<feature type="region of interest" description="Disordered" evidence="1">
    <location>
        <begin position="1"/>
        <end position="30"/>
    </location>
</feature>
<evidence type="ECO:0000256" key="1">
    <source>
        <dbReference type="SAM" id="MobiDB-lite"/>
    </source>
</evidence>
<feature type="non-terminal residue" evidence="2">
    <location>
        <position position="72"/>
    </location>
</feature>
<keyword evidence="3" id="KW-1185">Reference proteome</keyword>
<feature type="compositionally biased region" description="Basic and acidic residues" evidence="1">
    <location>
        <begin position="8"/>
        <end position="17"/>
    </location>
</feature>
<evidence type="ECO:0000313" key="2">
    <source>
        <dbReference type="EMBL" id="CAH0723757.1"/>
    </source>
</evidence>
<protein>
    <submittedName>
        <fullName evidence="2">Uncharacterized protein</fullName>
    </submittedName>
</protein>
<gene>
    <name evidence="2" type="ORF">BINO364_LOCUS9540</name>
</gene>
<dbReference type="EMBL" id="OV170224">
    <property type="protein sequence ID" value="CAH0723757.1"/>
    <property type="molecule type" value="Genomic_DNA"/>
</dbReference>
<dbReference type="AlphaFoldDB" id="A0A8J9UPR7"/>
<proteinExistence type="predicted"/>
<evidence type="ECO:0000313" key="3">
    <source>
        <dbReference type="Proteomes" id="UP000838878"/>
    </source>
</evidence>
<dbReference type="Proteomes" id="UP000838878">
    <property type="component" value="Chromosome 4"/>
</dbReference>
<accession>A0A8J9UPR7</accession>
<organism evidence="2 3">
    <name type="scientific">Brenthis ino</name>
    <name type="common">lesser marbled fritillary</name>
    <dbReference type="NCBI Taxonomy" id="405034"/>
    <lineage>
        <taxon>Eukaryota</taxon>
        <taxon>Metazoa</taxon>
        <taxon>Ecdysozoa</taxon>
        <taxon>Arthropoda</taxon>
        <taxon>Hexapoda</taxon>
        <taxon>Insecta</taxon>
        <taxon>Pterygota</taxon>
        <taxon>Neoptera</taxon>
        <taxon>Endopterygota</taxon>
        <taxon>Lepidoptera</taxon>
        <taxon>Glossata</taxon>
        <taxon>Ditrysia</taxon>
        <taxon>Papilionoidea</taxon>
        <taxon>Nymphalidae</taxon>
        <taxon>Heliconiinae</taxon>
        <taxon>Argynnini</taxon>
        <taxon>Brenthis</taxon>
    </lineage>
</organism>
<name>A0A8J9UPR7_9NEOP</name>
<reference evidence="2" key="1">
    <citation type="submission" date="2021-12" db="EMBL/GenBank/DDBJ databases">
        <authorList>
            <person name="Martin H S."/>
        </authorList>
    </citation>
    <scope>NUCLEOTIDE SEQUENCE</scope>
</reference>
<sequence length="72" mass="8237">MALSIDEDFSRRSDAKTIEQSSLPGKKAGCHQTQHHEVVLYPIHNYFEVALLTPMEARRLTVILYRGGYPLH</sequence>